<dbReference type="EMBL" id="BLXT01006360">
    <property type="protein sequence ID" value="GFO31220.1"/>
    <property type="molecule type" value="Genomic_DNA"/>
</dbReference>
<keyword evidence="4 5" id="KW-0238">DNA-binding</keyword>
<keyword evidence="1" id="KW-0479">Metal-binding</keyword>
<dbReference type="InterPro" id="IPR006612">
    <property type="entry name" value="THAP_Znf"/>
</dbReference>
<accession>A0AAV4CHF1</accession>
<dbReference type="SUPFAM" id="SSF57716">
    <property type="entry name" value="Glucocorticoid receptor-like (DNA-binding domain)"/>
    <property type="match status" value="1"/>
</dbReference>
<dbReference type="Proteomes" id="UP000735302">
    <property type="component" value="Unassembled WGS sequence"/>
</dbReference>
<feature type="domain" description="THAP-type" evidence="6">
    <location>
        <begin position="7"/>
        <end position="96"/>
    </location>
</feature>
<dbReference type="PANTHER" id="PTHR46600:SF11">
    <property type="entry name" value="THAP DOMAIN-CONTAINING PROTEIN 10"/>
    <property type="match status" value="1"/>
</dbReference>
<dbReference type="GO" id="GO:0043565">
    <property type="term" value="F:sequence-specific DNA binding"/>
    <property type="evidence" value="ECO:0007669"/>
    <property type="project" value="InterPro"/>
</dbReference>
<keyword evidence="3" id="KW-0862">Zinc</keyword>
<dbReference type="InterPro" id="IPR048366">
    <property type="entry name" value="TNP-like_GBD"/>
</dbReference>
<evidence type="ECO:0000256" key="5">
    <source>
        <dbReference type="PROSITE-ProRule" id="PRU00309"/>
    </source>
</evidence>
<dbReference type="AlphaFoldDB" id="A0AAV4CHF1"/>
<dbReference type="Pfam" id="PF05485">
    <property type="entry name" value="THAP"/>
    <property type="match status" value="1"/>
</dbReference>
<evidence type="ECO:0000259" key="6">
    <source>
        <dbReference type="PROSITE" id="PS50950"/>
    </source>
</evidence>
<organism evidence="7 8">
    <name type="scientific">Plakobranchus ocellatus</name>
    <dbReference type="NCBI Taxonomy" id="259542"/>
    <lineage>
        <taxon>Eukaryota</taxon>
        <taxon>Metazoa</taxon>
        <taxon>Spiralia</taxon>
        <taxon>Lophotrochozoa</taxon>
        <taxon>Mollusca</taxon>
        <taxon>Gastropoda</taxon>
        <taxon>Heterobranchia</taxon>
        <taxon>Euthyneura</taxon>
        <taxon>Panpulmonata</taxon>
        <taxon>Sacoglossa</taxon>
        <taxon>Placobranchoidea</taxon>
        <taxon>Plakobranchidae</taxon>
        <taxon>Plakobranchus</taxon>
    </lineage>
</organism>
<dbReference type="SMART" id="SM00980">
    <property type="entry name" value="THAP"/>
    <property type="match status" value="1"/>
</dbReference>
<dbReference type="InterPro" id="IPR026516">
    <property type="entry name" value="THAP1/10"/>
</dbReference>
<name>A0AAV4CHF1_9GAST</name>
<comment type="caution">
    <text evidence="7">The sequence shown here is derived from an EMBL/GenBank/DDBJ whole genome shotgun (WGS) entry which is preliminary data.</text>
</comment>
<evidence type="ECO:0000256" key="2">
    <source>
        <dbReference type="ARBA" id="ARBA00022771"/>
    </source>
</evidence>
<dbReference type="PROSITE" id="PS50950">
    <property type="entry name" value="ZF_THAP"/>
    <property type="match status" value="1"/>
</dbReference>
<gene>
    <name evidence="7" type="ORF">PoB_005772500</name>
</gene>
<evidence type="ECO:0000313" key="7">
    <source>
        <dbReference type="EMBL" id="GFO31220.1"/>
    </source>
</evidence>
<dbReference type="GO" id="GO:0008270">
    <property type="term" value="F:zinc ion binding"/>
    <property type="evidence" value="ECO:0007669"/>
    <property type="project" value="UniProtKB-KW"/>
</dbReference>
<dbReference type="InterPro" id="IPR048365">
    <property type="entry name" value="TNP-like_RNaseH_N"/>
</dbReference>
<sequence length="838" mass="95043">MAAPAKRPSNSGEWCSATNCTNNHSKNPLMSFFRFRKDPERCKKWVTNVRRDDIHSKPTEKLFKNNILCADHFEVSQFMNPALRNKLIHCAVPTVFDIPNKPPSVTPRRPPPKKRYIPISSVHFISEEPIHAEKSQSAKPARELTPKKVALRKKLHSARQQLYRLKKISEKLHPAEKPKVSLQEINEILSEHLKDKTLDFVMTQIRMASKSKYGLRWSCTDKSLALSFYHASPKIYRLLSKLFRLPSVSTLRESMSSLDLKPGFSPSILEALKVKVKSMTPDENLCTLVFDEMSIKKAVCYDPKHDVVRGFEDYAHLGRSRYIANHACVFMARGLTAYWKQPFGFVFSSGTVKDVLLKQLIFIAITDLEQVGLCVKAVICDQGSNNMVVTKSLGVSSATPYFMHNGTQYFVIYDTPHLIKSIRNNLHKSGLKCGTSEVSWKYVEAFYAHDCKLPVRMAPKLTDKHIKLPLFAALRVKLATQVMSHSVAAVISTMVALGALPSEAKETALFIDRFDKLFNSINSYTLKSSKPFHHALTRKSTRQNFLLDSLSWLKTIHGNSKIKNLPCTEGWQVSFSAALHLVQDLHTNHNIKFLLTSRLNQDCIENLFSVIRRKGGHRDNPDIGQFTSALQQVMVDSLMVASTRKSCKDDLDVFVFGLQNIAPSSTPELATTQTNVYPAFNLQENVLPSLLNVQQANVLAYIAGYICHRIAPKMCRTCSQTFSHPEHLFIHEKNYSSTSSLLLTPSKYVMELCLQLENAYKSVCEEVLHKEAVKKTLTSYLINVVTVAVPECEQCNLVYLFSRLFTSVRLHHSLRLSNQTFCKTKMKRNRKVLKLSDV</sequence>
<evidence type="ECO:0000256" key="1">
    <source>
        <dbReference type="ARBA" id="ARBA00022723"/>
    </source>
</evidence>
<evidence type="ECO:0000313" key="8">
    <source>
        <dbReference type="Proteomes" id="UP000735302"/>
    </source>
</evidence>
<keyword evidence="8" id="KW-1185">Reference proteome</keyword>
<dbReference type="SMART" id="SM00692">
    <property type="entry name" value="DM3"/>
    <property type="match status" value="1"/>
</dbReference>
<keyword evidence="2 5" id="KW-0863">Zinc-finger</keyword>
<dbReference type="PANTHER" id="PTHR46600">
    <property type="entry name" value="THAP DOMAIN-CONTAINING"/>
    <property type="match status" value="1"/>
</dbReference>
<protein>
    <submittedName>
        <fullName evidence="7">Transposable element p transposase</fullName>
    </submittedName>
</protein>
<dbReference type="InterPro" id="IPR048367">
    <property type="entry name" value="TNP-like_RNaseH_C"/>
</dbReference>
<evidence type="ECO:0000256" key="3">
    <source>
        <dbReference type="ARBA" id="ARBA00022833"/>
    </source>
</evidence>
<evidence type="ECO:0000256" key="4">
    <source>
        <dbReference type="ARBA" id="ARBA00023125"/>
    </source>
</evidence>
<dbReference type="Pfam" id="PF21788">
    <property type="entry name" value="TNP-like_GBD"/>
    <property type="match status" value="1"/>
</dbReference>
<dbReference type="Pfam" id="PF21789">
    <property type="entry name" value="TNP-like_RNaseH_C"/>
    <property type="match status" value="1"/>
</dbReference>
<proteinExistence type="predicted"/>
<dbReference type="Pfam" id="PF21787">
    <property type="entry name" value="TNP-like_RNaseH_N"/>
    <property type="match status" value="1"/>
</dbReference>
<reference evidence="7 8" key="1">
    <citation type="journal article" date="2021" name="Elife">
        <title>Chloroplast acquisition without the gene transfer in kleptoplastic sea slugs, Plakobranchus ocellatus.</title>
        <authorList>
            <person name="Maeda T."/>
            <person name="Takahashi S."/>
            <person name="Yoshida T."/>
            <person name="Shimamura S."/>
            <person name="Takaki Y."/>
            <person name="Nagai Y."/>
            <person name="Toyoda A."/>
            <person name="Suzuki Y."/>
            <person name="Arimoto A."/>
            <person name="Ishii H."/>
            <person name="Satoh N."/>
            <person name="Nishiyama T."/>
            <person name="Hasebe M."/>
            <person name="Maruyama T."/>
            <person name="Minagawa J."/>
            <person name="Obokata J."/>
            <person name="Shigenobu S."/>
        </authorList>
    </citation>
    <scope>NUCLEOTIDE SEQUENCE [LARGE SCALE GENOMIC DNA]</scope>
</reference>